<dbReference type="InterPro" id="IPR034291">
    <property type="entry name" value="TMP_synthase"/>
</dbReference>
<keyword evidence="6 17" id="KW-0418">Kinase</keyword>
<dbReference type="InterPro" id="IPR013785">
    <property type="entry name" value="Aldolase_TIM"/>
</dbReference>
<dbReference type="GO" id="GO:0008902">
    <property type="term" value="F:hydroxymethylpyrimidine kinase activity"/>
    <property type="evidence" value="ECO:0007669"/>
    <property type="project" value="TreeGrafter"/>
</dbReference>
<keyword evidence="7" id="KW-0067">ATP-binding</keyword>
<name>C1AE24_GEMAT</name>
<evidence type="ECO:0000256" key="9">
    <source>
        <dbReference type="ARBA" id="ARBA00022977"/>
    </source>
</evidence>
<evidence type="ECO:0000256" key="2">
    <source>
        <dbReference type="ARBA" id="ARBA00005165"/>
    </source>
</evidence>
<dbReference type="InterPro" id="IPR029056">
    <property type="entry name" value="Ribokinase-like"/>
</dbReference>
<dbReference type="EC" id="2.5.1.3" evidence="14"/>
<keyword evidence="8 14" id="KW-0460">Magnesium</keyword>
<keyword evidence="9 14" id="KW-0784">Thiamine biosynthesis</keyword>
<evidence type="ECO:0000256" key="11">
    <source>
        <dbReference type="ARBA" id="ARBA00047334"/>
    </source>
</evidence>
<dbReference type="CDD" id="cd01169">
    <property type="entry name" value="HMPP_kinase"/>
    <property type="match status" value="1"/>
</dbReference>
<feature type="binding site" evidence="14">
    <location>
        <position position="100"/>
    </location>
    <ligand>
        <name>Mg(2+)</name>
        <dbReference type="ChEBI" id="CHEBI:18420"/>
    </ligand>
</feature>
<dbReference type="GO" id="GO:0005524">
    <property type="term" value="F:ATP binding"/>
    <property type="evidence" value="ECO:0007669"/>
    <property type="project" value="UniProtKB-KW"/>
</dbReference>
<dbReference type="InterPro" id="IPR036206">
    <property type="entry name" value="ThiamineP_synth_sf"/>
</dbReference>
<dbReference type="GO" id="GO:0005829">
    <property type="term" value="C:cytosol"/>
    <property type="evidence" value="ECO:0007669"/>
    <property type="project" value="TreeGrafter"/>
</dbReference>
<feature type="binding site" evidence="14">
    <location>
        <position position="81"/>
    </location>
    <ligand>
        <name>Mg(2+)</name>
        <dbReference type="ChEBI" id="CHEBI:18420"/>
    </ligand>
</feature>
<dbReference type="PANTHER" id="PTHR20858:SF17">
    <property type="entry name" value="HYDROXYMETHYLPYRIMIDINE_PHOSPHOMETHYLPYRIMIDINE KINASE THI20-RELATED"/>
    <property type="match status" value="1"/>
</dbReference>
<keyword evidence="4 14" id="KW-0479">Metal-binding</keyword>
<dbReference type="EMBL" id="AP009153">
    <property type="protein sequence ID" value="BAH40751.1"/>
    <property type="molecule type" value="Genomic_DNA"/>
</dbReference>
<dbReference type="PANTHER" id="PTHR20858">
    <property type="entry name" value="PHOSPHOMETHYLPYRIMIDINE KINASE"/>
    <property type="match status" value="1"/>
</dbReference>
<dbReference type="FunFam" id="3.40.1190.20:FF:000003">
    <property type="entry name" value="Phosphomethylpyrimidine kinase ThiD"/>
    <property type="match status" value="1"/>
</dbReference>
<comment type="catalytic activity">
    <reaction evidence="12 14">
        <text>2-(2-carboxy-4-methylthiazol-5-yl)ethyl phosphate + 4-amino-2-methyl-5-(diphosphooxymethyl)pyrimidine + 2 H(+) = thiamine phosphate + CO2 + diphosphate</text>
        <dbReference type="Rhea" id="RHEA:47848"/>
        <dbReference type="ChEBI" id="CHEBI:15378"/>
        <dbReference type="ChEBI" id="CHEBI:16526"/>
        <dbReference type="ChEBI" id="CHEBI:33019"/>
        <dbReference type="ChEBI" id="CHEBI:37575"/>
        <dbReference type="ChEBI" id="CHEBI:57841"/>
        <dbReference type="ChEBI" id="CHEBI:62890"/>
        <dbReference type="EC" id="2.5.1.3"/>
    </reaction>
</comment>
<dbReference type="eggNOG" id="COG0351">
    <property type="taxonomic scope" value="Bacteria"/>
</dbReference>
<evidence type="ECO:0000256" key="5">
    <source>
        <dbReference type="ARBA" id="ARBA00022741"/>
    </source>
</evidence>
<proteinExistence type="inferred from homology"/>
<feature type="binding site" evidence="14">
    <location>
        <position position="148"/>
    </location>
    <ligand>
        <name>4-amino-2-methyl-5-(diphosphooxymethyl)pyrimidine</name>
        <dbReference type="ChEBI" id="CHEBI:57841"/>
    </ligand>
</feature>
<evidence type="ECO:0000313" key="18">
    <source>
        <dbReference type="Proteomes" id="UP000002209"/>
    </source>
</evidence>
<dbReference type="Gene3D" id="3.40.1190.20">
    <property type="match status" value="1"/>
</dbReference>
<dbReference type="FunFam" id="3.20.20.70:FF:000096">
    <property type="entry name" value="Thiamine-phosphate synthase"/>
    <property type="match status" value="1"/>
</dbReference>
<evidence type="ECO:0000259" key="15">
    <source>
        <dbReference type="Pfam" id="PF02581"/>
    </source>
</evidence>
<keyword evidence="5" id="KW-0547">Nucleotide-binding</keyword>
<dbReference type="GO" id="GO:0009228">
    <property type="term" value="P:thiamine biosynthetic process"/>
    <property type="evidence" value="ECO:0007669"/>
    <property type="project" value="UniProtKB-KW"/>
</dbReference>
<protein>
    <recommendedName>
        <fullName evidence="14">Thiamine-phosphate synthase</fullName>
        <shortName evidence="14">TP synthase</shortName>
        <shortName evidence="14">TPS</shortName>
        <ecNumber evidence="14">2.5.1.3</ecNumber>
    </recommendedName>
    <alternativeName>
        <fullName evidence="14">Thiamine-phosphate pyrophosphorylase</fullName>
        <shortName evidence="14">TMP pyrophosphorylase</shortName>
        <shortName evidence="14">TMP-PPase</shortName>
    </alternativeName>
</protein>
<evidence type="ECO:0000256" key="8">
    <source>
        <dbReference type="ARBA" id="ARBA00022842"/>
    </source>
</evidence>
<feature type="binding site" evidence="14">
    <location>
        <begin position="48"/>
        <end position="52"/>
    </location>
    <ligand>
        <name>4-amino-2-methyl-5-(diphosphooxymethyl)pyrimidine</name>
        <dbReference type="ChEBI" id="CHEBI:57841"/>
    </ligand>
</feature>
<evidence type="ECO:0000256" key="12">
    <source>
        <dbReference type="ARBA" id="ARBA00047851"/>
    </source>
</evidence>
<evidence type="ECO:0000259" key="16">
    <source>
        <dbReference type="Pfam" id="PF08543"/>
    </source>
</evidence>
<dbReference type="eggNOG" id="COG0352">
    <property type="taxonomic scope" value="Bacteria"/>
</dbReference>
<keyword evidence="10" id="KW-0511">Multifunctional enzyme</keyword>
<comment type="catalytic activity">
    <reaction evidence="13 14">
        <text>2-[(2R,5Z)-2-carboxy-4-methylthiazol-5(2H)-ylidene]ethyl phosphate + 4-amino-2-methyl-5-(diphosphooxymethyl)pyrimidine + 2 H(+) = thiamine phosphate + CO2 + diphosphate</text>
        <dbReference type="Rhea" id="RHEA:47844"/>
        <dbReference type="ChEBI" id="CHEBI:15378"/>
        <dbReference type="ChEBI" id="CHEBI:16526"/>
        <dbReference type="ChEBI" id="CHEBI:33019"/>
        <dbReference type="ChEBI" id="CHEBI:37575"/>
        <dbReference type="ChEBI" id="CHEBI:57841"/>
        <dbReference type="ChEBI" id="CHEBI:62899"/>
        <dbReference type="EC" id="2.5.1.3"/>
    </reaction>
</comment>
<evidence type="ECO:0000256" key="3">
    <source>
        <dbReference type="ARBA" id="ARBA00022679"/>
    </source>
</evidence>
<evidence type="ECO:0000256" key="14">
    <source>
        <dbReference type="HAMAP-Rule" id="MF_00097"/>
    </source>
</evidence>
<evidence type="ECO:0000256" key="10">
    <source>
        <dbReference type="ARBA" id="ARBA00023268"/>
    </source>
</evidence>
<dbReference type="KEGG" id="gau:GAU_3709"/>
<dbReference type="SUPFAM" id="SSF51391">
    <property type="entry name" value="Thiamin phosphate synthase"/>
    <property type="match status" value="1"/>
</dbReference>
<comment type="pathway">
    <text evidence="2 14">Cofactor biosynthesis; thiamine diphosphate biosynthesis; thiamine phosphate from 4-amino-2-methyl-5-diphosphomethylpyrimidine and 4-methyl-5-(2-phosphoethyl)-thiazole: step 1/1.</text>
</comment>
<reference evidence="18" key="1">
    <citation type="submission" date="2006-03" db="EMBL/GenBank/DDBJ databases">
        <title>Complete genome sequence of Gemmatimonas aurantiaca T-27 that represents a novel phylum Gemmatimonadetes.</title>
        <authorList>
            <person name="Takasaki K."/>
            <person name="Ichikawa N."/>
            <person name="Miura H."/>
            <person name="Matsushita S."/>
            <person name="Watanabe Y."/>
            <person name="Oguchi A."/>
            <person name="Ankai A."/>
            <person name="Yashiro I."/>
            <person name="Takahashi M."/>
            <person name="Terui Y."/>
            <person name="Fukui S."/>
            <person name="Yokoyama H."/>
            <person name="Tanikawa S."/>
            <person name="Hanada S."/>
            <person name="Kamagata Y."/>
            <person name="Fujita N."/>
        </authorList>
    </citation>
    <scope>NUCLEOTIDE SEQUENCE [LARGE SCALE GENOMIC DNA]</scope>
    <source>
        <strain evidence="18">T-27 / DSM 14586 / JCM 11422 / NBRC 100505</strain>
    </source>
</reference>
<comment type="function">
    <text evidence="1 14">Condenses 4-methyl-5-(beta-hydroxyethyl)thiazole monophosphate (THZ-P) and 2-methyl-4-amino-5-hydroxymethyl pyrimidine pyrophosphate (HMP-PP) to form thiamine monophosphate (TMP).</text>
</comment>
<feature type="binding site" evidence="14">
    <location>
        <position position="80"/>
    </location>
    <ligand>
        <name>4-amino-2-methyl-5-(diphosphooxymethyl)pyrimidine</name>
        <dbReference type="ChEBI" id="CHEBI:57841"/>
    </ligand>
</feature>
<organism evidence="17 18">
    <name type="scientific">Gemmatimonas aurantiaca (strain DSM 14586 / JCM 11422 / NBRC 100505 / T-27)</name>
    <dbReference type="NCBI Taxonomy" id="379066"/>
    <lineage>
        <taxon>Bacteria</taxon>
        <taxon>Pseudomonadati</taxon>
        <taxon>Gemmatimonadota</taxon>
        <taxon>Gemmatimonadia</taxon>
        <taxon>Gemmatimonadales</taxon>
        <taxon>Gemmatimonadaceae</taxon>
        <taxon>Gemmatimonas</taxon>
    </lineage>
</organism>
<evidence type="ECO:0000313" key="17">
    <source>
        <dbReference type="EMBL" id="BAH40751.1"/>
    </source>
</evidence>
<accession>C1AE24</accession>
<feature type="binding site" evidence="14">
    <location>
        <position position="176"/>
    </location>
    <ligand>
        <name>2-[(2R,5Z)-2-carboxy-4-methylthiazol-5(2H)-ylidene]ethyl phosphate</name>
        <dbReference type="ChEBI" id="CHEBI:62899"/>
    </ligand>
</feature>
<gene>
    <name evidence="14 17" type="primary">thiE</name>
    <name evidence="17" type="synonym">thiD</name>
    <name evidence="17" type="ordered locus">GAU_3709</name>
</gene>
<dbReference type="GO" id="GO:0004789">
    <property type="term" value="F:thiamine-phosphate diphosphorylase activity"/>
    <property type="evidence" value="ECO:0007669"/>
    <property type="project" value="UniProtKB-UniRule"/>
</dbReference>
<dbReference type="CDD" id="cd00564">
    <property type="entry name" value="TMP_TenI"/>
    <property type="match status" value="1"/>
</dbReference>
<feature type="binding site" evidence="14">
    <location>
        <begin position="145"/>
        <end position="147"/>
    </location>
    <ligand>
        <name>2-[(2R,5Z)-2-carboxy-4-methylthiazol-5(2H)-ylidene]ethyl phosphate</name>
        <dbReference type="ChEBI" id="CHEBI:62899"/>
    </ligand>
</feature>
<dbReference type="AlphaFoldDB" id="C1AE24"/>
<dbReference type="GO" id="GO:0009229">
    <property type="term" value="P:thiamine diphosphate biosynthetic process"/>
    <property type="evidence" value="ECO:0007669"/>
    <property type="project" value="UniProtKB-UniRule"/>
</dbReference>
<dbReference type="Pfam" id="PF08543">
    <property type="entry name" value="Phos_pyr_kin"/>
    <property type="match status" value="1"/>
</dbReference>
<evidence type="ECO:0000256" key="7">
    <source>
        <dbReference type="ARBA" id="ARBA00022840"/>
    </source>
</evidence>
<evidence type="ECO:0000256" key="4">
    <source>
        <dbReference type="ARBA" id="ARBA00022723"/>
    </source>
</evidence>
<dbReference type="InterPro" id="IPR004399">
    <property type="entry name" value="HMP/HMP-P_kinase_dom"/>
</dbReference>
<dbReference type="InterPro" id="IPR022998">
    <property type="entry name" value="ThiamineP_synth_TenI"/>
</dbReference>
<feature type="domain" description="Pyridoxamine kinase/Phosphomethylpyrimidine kinase" evidence="16">
    <location>
        <begin position="238"/>
        <end position="485"/>
    </location>
</feature>
<dbReference type="NCBIfam" id="TIGR00693">
    <property type="entry name" value="thiE"/>
    <property type="match status" value="1"/>
</dbReference>
<feature type="binding site" evidence="14">
    <location>
        <begin position="196"/>
        <end position="197"/>
    </location>
    <ligand>
        <name>2-[(2R,5Z)-2-carboxy-4-methylthiazol-5(2H)-ylidene]ethyl phosphate</name>
        <dbReference type="ChEBI" id="CHEBI:62899"/>
    </ligand>
</feature>
<sequence length="493" mass="51595">MERSMTRDANTMRACLRLYLVTDPLLCAKAGLLHTVREAIAGGISMVQLRDKTATTEERIAIGRALMRVLHGTGVPLIINDDIDAALAIGAHGVHVGQSDLTPRIVRERMGPSAIVGLSCETVAQAAAADPLLVDYVGMSPVLATPTKRDHAAALGFTGLEAARAATTLPAVAIGGMHLEHVTRVMRTGVDGIAVVSAVCGQPDPRAASLALRQAIDEAVRDMTHPRIPNALTIAGSDPSGGAGIQADLKTFAAQRVYGMAALTALTAQNTRGVAGVHVVPPVFVLQQLESLFDDIRIDAVKIGMIATADIATTVADVLEERMRGPVVLDPVMIAKGGAELLRPDAVDAVRTRLLPLATVITPNLAEAAHLLNMPMASTRAEMETQATLLRALGPQAVLLKGGHLTEERSPDCLVTSDGVHWFDGPRVATANTHGTGCTLSAAIAAGLAGGGNLLTVVRTAKQYVTDAIASAHRLTVGHGHGPTHHFHNLWNR</sequence>
<feature type="domain" description="Thiamine phosphate synthase/TenI" evidence="15">
    <location>
        <begin position="18"/>
        <end position="199"/>
    </location>
</feature>
<evidence type="ECO:0000256" key="1">
    <source>
        <dbReference type="ARBA" id="ARBA00003814"/>
    </source>
</evidence>
<evidence type="ECO:0000256" key="6">
    <source>
        <dbReference type="ARBA" id="ARBA00022777"/>
    </source>
</evidence>
<dbReference type="Pfam" id="PF02581">
    <property type="entry name" value="TMP-TENI"/>
    <property type="match status" value="1"/>
</dbReference>
<dbReference type="STRING" id="379066.GAU_3709"/>
<dbReference type="Gene3D" id="3.20.20.70">
    <property type="entry name" value="Aldolase class I"/>
    <property type="match status" value="1"/>
</dbReference>
<dbReference type="HOGENOM" id="CLU_020520_5_1_0"/>
<keyword evidence="18" id="KW-1185">Reference proteome</keyword>
<comment type="cofactor">
    <cofactor evidence="14">
        <name>Mg(2+)</name>
        <dbReference type="ChEBI" id="CHEBI:18420"/>
    </cofactor>
    <text evidence="14">Binds 1 Mg(2+) ion per subunit.</text>
</comment>
<dbReference type="HAMAP" id="MF_00097">
    <property type="entry name" value="TMP_synthase"/>
    <property type="match status" value="1"/>
</dbReference>
<dbReference type="NCBIfam" id="TIGR00097">
    <property type="entry name" value="HMP-P_kinase"/>
    <property type="match status" value="1"/>
</dbReference>
<evidence type="ECO:0000256" key="13">
    <source>
        <dbReference type="ARBA" id="ARBA00047883"/>
    </source>
</evidence>
<dbReference type="UniPathway" id="UPA00060">
    <property type="reaction ID" value="UER00141"/>
</dbReference>
<dbReference type="SUPFAM" id="SSF53613">
    <property type="entry name" value="Ribokinase-like"/>
    <property type="match status" value="1"/>
</dbReference>
<keyword evidence="3 14" id="KW-0808">Transferase</keyword>
<dbReference type="GO" id="GO:0000287">
    <property type="term" value="F:magnesium ion binding"/>
    <property type="evidence" value="ECO:0007669"/>
    <property type="project" value="UniProtKB-UniRule"/>
</dbReference>
<feature type="binding site" evidence="14">
    <location>
        <position position="119"/>
    </location>
    <ligand>
        <name>4-amino-2-methyl-5-(diphosphooxymethyl)pyrimidine</name>
        <dbReference type="ChEBI" id="CHEBI:57841"/>
    </ligand>
</feature>
<dbReference type="Proteomes" id="UP000002209">
    <property type="component" value="Chromosome"/>
</dbReference>
<comment type="catalytic activity">
    <reaction evidence="11 14">
        <text>4-methyl-5-(2-phosphooxyethyl)-thiazole + 4-amino-2-methyl-5-(diphosphooxymethyl)pyrimidine + H(+) = thiamine phosphate + diphosphate</text>
        <dbReference type="Rhea" id="RHEA:22328"/>
        <dbReference type="ChEBI" id="CHEBI:15378"/>
        <dbReference type="ChEBI" id="CHEBI:33019"/>
        <dbReference type="ChEBI" id="CHEBI:37575"/>
        <dbReference type="ChEBI" id="CHEBI:57841"/>
        <dbReference type="ChEBI" id="CHEBI:58296"/>
        <dbReference type="EC" id="2.5.1.3"/>
    </reaction>
</comment>
<dbReference type="GO" id="GO:0008972">
    <property type="term" value="F:phosphomethylpyrimidine kinase activity"/>
    <property type="evidence" value="ECO:0007669"/>
    <property type="project" value="InterPro"/>
</dbReference>
<dbReference type="InterPro" id="IPR013749">
    <property type="entry name" value="PM/HMP-P_kinase-1"/>
</dbReference>
<comment type="similarity">
    <text evidence="14">Belongs to the thiamine-phosphate synthase family.</text>
</comment>